<evidence type="ECO:0000313" key="2">
    <source>
        <dbReference type="EMBL" id="PRX95539.1"/>
    </source>
</evidence>
<feature type="compositionally biased region" description="Basic and acidic residues" evidence="1">
    <location>
        <begin position="41"/>
        <end position="67"/>
    </location>
</feature>
<proteinExistence type="predicted"/>
<feature type="region of interest" description="Disordered" evidence="1">
    <location>
        <begin position="412"/>
        <end position="454"/>
    </location>
</feature>
<evidence type="ECO:0000313" key="3">
    <source>
        <dbReference type="Proteomes" id="UP000237846"/>
    </source>
</evidence>
<protein>
    <submittedName>
        <fullName evidence="2">Uncharacterized protein</fullName>
    </submittedName>
</protein>
<feature type="compositionally biased region" description="Basic residues" evidence="1">
    <location>
        <begin position="299"/>
        <end position="308"/>
    </location>
</feature>
<comment type="caution">
    <text evidence="2">The sequence shown here is derived from an EMBL/GenBank/DDBJ whole genome shotgun (WGS) entry which is preliminary data.</text>
</comment>
<name>A0A2T0PVI4_9ACTN</name>
<feature type="compositionally biased region" description="Low complexity" evidence="1">
    <location>
        <begin position="162"/>
        <end position="173"/>
    </location>
</feature>
<organism evidence="2 3">
    <name type="scientific">Allonocardiopsis opalescens</name>
    <dbReference type="NCBI Taxonomy" id="1144618"/>
    <lineage>
        <taxon>Bacteria</taxon>
        <taxon>Bacillati</taxon>
        <taxon>Actinomycetota</taxon>
        <taxon>Actinomycetes</taxon>
        <taxon>Streptosporangiales</taxon>
        <taxon>Allonocardiopsis</taxon>
    </lineage>
</organism>
<sequence>MRRPVGEPADERACRHLVARPDLGVDRQVGGAQLAVDDRDDAAARHLPGEGDPARGGRQDPRARVGGEVDTAVAREPGQRRRVEAAQHLGLAVQRPAPHFGVAGRQGRMRAGVRLDGAQRHGGGGDGQQPEQRRERGAEAGPRPRAAAARREARGREPPPGSASAGGRCGARPWSGAGRAGEGWVRCHAASLSARRRPPPGRIGGLWISGLDAARLSTARRFGLVAADAVGKTGMQGGSPWSRAGVCPGQGARTWAVGSGCPCPVVRASACRSCQGARPARPNPIRLGARPAWDPTRPPFRRVRRRPRPPTGHMRLPDASVGPERPATSVQDGRMAGADIWSGPDHPGPAACAQMSGVRGPADRVPARRTSPAGRRASQGPPRGVRGAPSTCFAAVDCRTGSKESYFARLRASGPCERRVASIGPPRAARQPRGGGRVGASGQKPTRAPVRGPA</sequence>
<feature type="region of interest" description="Disordered" evidence="1">
    <location>
        <begin position="37"/>
        <end position="177"/>
    </location>
</feature>
<accession>A0A2T0PVI4</accession>
<gene>
    <name evidence="2" type="ORF">CLV72_109148</name>
</gene>
<dbReference type="EMBL" id="PVZC01000009">
    <property type="protein sequence ID" value="PRX95539.1"/>
    <property type="molecule type" value="Genomic_DNA"/>
</dbReference>
<reference evidence="2 3" key="1">
    <citation type="submission" date="2018-03" db="EMBL/GenBank/DDBJ databases">
        <title>Genomic Encyclopedia of Archaeal and Bacterial Type Strains, Phase II (KMG-II): from individual species to whole genera.</title>
        <authorList>
            <person name="Goeker M."/>
        </authorList>
    </citation>
    <scope>NUCLEOTIDE SEQUENCE [LARGE SCALE GENOMIC DNA]</scope>
    <source>
        <strain evidence="2 3">DSM 45601</strain>
    </source>
</reference>
<dbReference type="AlphaFoldDB" id="A0A2T0PVI4"/>
<dbReference type="Proteomes" id="UP000237846">
    <property type="component" value="Unassembled WGS sequence"/>
</dbReference>
<keyword evidence="3" id="KW-1185">Reference proteome</keyword>
<evidence type="ECO:0000256" key="1">
    <source>
        <dbReference type="SAM" id="MobiDB-lite"/>
    </source>
</evidence>
<feature type="region of interest" description="Disordered" evidence="1">
    <location>
        <begin position="275"/>
        <end position="388"/>
    </location>
</feature>